<dbReference type="InterPro" id="IPR034210">
    <property type="entry name" value="CcO_II_C"/>
</dbReference>
<evidence type="ECO:0000256" key="9">
    <source>
        <dbReference type="ARBA" id="ARBA00022792"/>
    </source>
</evidence>
<evidence type="ECO:0000256" key="7">
    <source>
        <dbReference type="ARBA" id="ARBA00022692"/>
    </source>
</evidence>
<comment type="function">
    <text evidence="18">Component of the cytochrome c oxidase, the last enzyme in the mitochondrial electron transport chain which drives oxidative phosphorylation. The respiratory chain contains 3 multisubunit complexes succinate dehydrogenase (complex II, CII), ubiquinol-cytochrome c oxidoreductase (cytochrome b-c1 complex, complex III, CIII) and cytochrome c oxidase (complex IV, CIV), that cooperate to transfer electrons derived from NADH and succinate to molecular oxygen, creating an electrochemical gradient over the inner membrane that drives transmembrane transport and the ATP synthase. Cytochrome c oxidase is the component of the respiratory chain that catalyzes the reduction of oxygen to water. Electrons originating from reduced cytochrome c in the intermembrane space (IMS) are transferred via the dinuclear copper A center (CU(A)) of subunit 2 and heme A of subunit 1 to the active site in subunit 1, a binuclear center (BNC) formed by heme A3 and copper B (CU(B)). The BNC reduces molecular oxygen to 2 water molecules using 4 electrons from cytochrome c in the IMS and 4 protons from the mitochondrial matrix.</text>
</comment>
<accession>A0A2I6BYT3</accession>
<evidence type="ECO:0000256" key="17">
    <source>
        <dbReference type="ARBA" id="ARBA00049512"/>
    </source>
</evidence>
<keyword evidence="12 18" id="KW-0249">Electron transport</keyword>
<evidence type="ECO:0000256" key="2">
    <source>
        <dbReference type="ARBA" id="ARBA00007866"/>
    </source>
</evidence>
<dbReference type="PANTHER" id="PTHR22888">
    <property type="entry name" value="CYTOCHROME C OXIDASE, SUBUNIT II"/>
    <property type="match status" value="1"/>
</dbReference>
<comment type="similarity">
    <text evidence="2 18">Belongs to the cytochrome c oxidase subunit 2 family.</text>
</comment>
<comment type="catalytic activity">
    <reaction evidence="17">
        <text>4 Fe(II)-[cytochrome c] + O2 + 8 H(+)(in) = 4 Fe(III)-[cytochrome c] + 2 H2O + 4 H(+)(out)</text>
        <dbReference type="Rhea" id="RHEA:11436"/>
        <dbReference type="Rhea" id="RHEA-COMP:10350"/>
        <dbReference type="Rhea" id="RHEA-COMP:14399"/>
        <dbReference type="ChEBI" id="CHEBI:15377"/>
        <dbReference type="ChEBI" id="CHEBI:15378"/>
        <dbReference type="ChEBI" id="CHEBI:15379"/>
        <dbReference type="ChEBI" id="CHEBI:29033"/>
        <dbReference type="ChEBI" id="CHEBI:29034"/>
        <dbReference type="EC" id="7.1.1.9"/>
    </reaction>
    <physiologicalReaction direction="left-to-right" evidence="17">
        <dbReference type="Rhea" id="RHEA:11437"/>
    </physiologicalReaction>
</comment>
<evidence type="ECO:0000256" key="3">
    <source>
        <dbReference type="ARBA" id="ARBA00011164"/>
    </source>
</evidence>
<dbReference type="SUPFAM" id="SSF81464">
    <property type="entry name" value="Cytochrome c oxidase subunit II-like, transmembrane region"/>
    <property type="match status" value="1"/>
</dbReference>
<evidence type="ECO:0000256" key="13">
    <source>
        <dbReference type="ARBA" id="ARBA00022989"/>
    </source>
</evidence>
<dbReference type="NCBIfam" id="TIGR02866">
    <property type="entry name" value="CoxB"/>
    <property type="match status" value="1"/>
</dbReference>
<evidence type="ECO:0000256" key="4">
    <source>
        <dbReference type="ARBA" id="ARBA00015946"/>
    </source>
</evidence>
<dbReference type="SUPFAM" id="SSF49503">
    <property type="entry name" value="Cupredoxins"/>
    <property type="match status" value="1"/>
</dbReference>
<evidence type="ECO:0000259" key="21">
    <source>
        <dbReference type="PROSITE" id="PS50999"/>
    </source>
</evidence>
<dbReference type="InterPro" id="IPR008972">
    <property type="entry name" value="Cupredoxin"/>
</dbReference>
<comment type="cofactor">
    <cofactor evidence="18">
        <name>Cu cation</name>
        <dbReference type="ChEBI" id="CHEBI:23378"/>
    </cofactor>
    <text evidence="18">Binds a copper A center.</text>
</comment>
<sequence length="219" mass="25314">MPTWGSLYFQNSSSPVMEQMIFFHDHSMLVMVMILVLVGYVLMSSYWNKSYNLKMMEGQELESVWTVLPGVFLILIALPSIRLLYLMEEYDYPELTIKVLGHQWYWSYEYSDIGFSSFDSYMIKGEGMFRLLNVDNCLMIPLESDIRMIVSSMDVIHSWTIPSLGVKVDAIPGRLNQLSYMFNRVGMFVGQCSEICGANHSFMPIMISVLPRLDFVNNL</sequence>
<keyword evidence="14 18" id="KW-0186">Copper</keyword>
<keyword evidence="11" id="KW-1278">Translocase</keyword>
<keyword evidence="16 18" id="KW-0472">Membrane</keyword>
<reference evidence="22" key="2">
    <citation type="submission" date="2017-11" db="EMBL/GenBank/DDBJ databases">
        <authorList>
            <person name="Han C.G."/>
        </authorList>
    </citation>
    <scope>NUCLEOTIDE SEQUENCE</scope>
</reference>
<dbReference type="Pfam" id="PF00116">
    <property type="entry name" value="COX2"/>
    <property type="match status" value="1"/>
</dbReference>
<dbReference type="PRINTS" id="PR01166">
    <property type="entry name" value="CYCOXIDASEII"/>
</dbReference>
<comment type="subunit">
    <text evidence="3">Component of the cytochrome c oxidase (complex IV, CIV), a multisubunit enzyme composed of a catalytic core of 3 subunits and several supernumerary subunits. The complex exists as a monomer or a dimer and forms supercomplexes (SCs) in the inner mitochondrial membrane with ubiquinol-cytochrome c oxidoreductase (cytochrome b-c1 complex, complex III, CIII).</text>
</comment>
<dbReference type="PANTHER" id="PTHR22888:SF9">
    <property type="entry name" value="CYTOCHROME C OXIDASE SUBUNIT 2"/>
    <property type="match status" value="1"/>
</dbReference>
<proteinExistence type="inferred from homology"/>
<dbReference type="GO" id="GO:0005743">
    <property type="term" value="C:mitochondrial inner membrane"/>
    <property type="evidence" value="ECO:0007669"/>
    <property type="project" value="UniProtKB-SubCell"/>
</dbReference>
<dbReference type="PROSITE" id="PS50857">
    <property type="entry name" value="COX2_CUA"/>
    <property type="match status" value="1"/>
</dbReference>
<keyword evidence="8 18" id="KW-0479">Metal-binding</keyword>
<dbReference type="GO" id="GO:0004129">
    <property type="term" value="F:cytochrome-c oxidase activity"/>
    <property type="evidence" value="ECO:0007669"/>
    <property type="project" value="UniProtKB-EC"/>
</dbReference>
<comment type="subcellular location">
    <subcellularLocation>
        <location evidence="1 18">Mitochondrion inner membrane</location>
        <topology evidence="1 18">Multi-pass membrane protein</topology>
    </subcellularLocation>
</comment>
<dbReference type="GO" id="GO:0016491">
    <property type="term" value="F:oxidoreductase activity"/>
    <property type="evidence" value="ECO:0007669"/>
    <property type="project" value="InterPro"/>
</dbReference>
<evidence type="ECO:0000259" key="20">
    <source>
        <dbReference type="PROSITE" id="PS50857"/>
    </source>
</evidence>
<dbReference type="Pfam" id="PF02790">
    <property type="entry name" value="COX2_TM"/>
    <property type="match status" value="1"/>
</dbReference>
<dbReference type="InterPro" id="IPR014222">
    <property type="entry name" value="Cyt_c_oxidase_su2"/>
</dbReference>
<evidence type="ECO:0000256" key="14">
    <source>
        <dbReference type="ARBA" id="ARBA00023008"/>
    </source>
</evidence>
<keyword evidence="5 18" id="KW-0813">Transport</keyword>
<evidence type="ECO:0000256" key="15">
    <source>
        <dbReference type="ARBA" id="ARBA00023128"/>
    </source>
</evidence>
<evidence type="ECO:0000256" key="6">
    <source>
        <dbReference type="ARBA" id="ARBA00022660"/>
    </source>
</evidence>
<dbReference type="CDD" id="cd13912">
    <property type="entry name" value="CcO_II_C"/>
    <property type="match status" value="1"/>
</dbReference>
<dbReference type="InterPro" id="IPR011759">
    <property type="entry name" value="Cyt_c_oxidase_su2_TM_dom"/>
</dbReference>
<evidence type="ECO:0000256" key="12">
    <source>
        <dbReference type="ARBA" id="ARBA00022982"/>
    </source>
</evidence>
<evidence type="ECO:0000256" key="19">
    <source>
        <dbReference type="SAM" id="Phobius"/>
    </source>
</evidence>
<keyword evidence="7 18" id="KW-0812">Transmembrane</keyword>
<evidence type="ECO:0000256" key="11">
    <source>
        <dbReference type="ARBA" id="ARBA00022967"/>
    </source>
</evidence>
<dbReference type="PROSITE" id="PS50999">
    <property type="entry name" value="COX2_TM"/>
    <property type="match status" value="1"/>
</dbReference>
<feature type="transmembrane region" description="Helical" evidence="19">
    <location>
        <begin position="21"/>
        <end position="43"/>
    </location>
</feature>
<dbReference type="Gene3D" id="2.60.40.420">
    <property type="entry name" value="Cupredoxins - blue copper proteins"/>
    <property type="match status" value="1"/>
</dbReference>
<name>A0A2I6BYT3_9ARAC</name>
<evidence type="ECO:0000256" key="5">
    <source>
        <dbReference type="ARBA" id="ARBA00022448"/>
    </source>
</evidence>
<keyword evidence="6 18" id="KW-0679">Respiratory chain</keyword>
<evidence type="ECO:0000256" key="1">
    <source>
        <dbReference type="ARBA" id="ARBA00004448"/>
    </source>
</evidence>
<evidence type="ECO:0000256" key="8">
    <source>
        <dbReference type="ARBA" id="ARBA00022723"/>
    </source>
</evidence>
<reference evidence="22" key="1">
    <citation type="journal article" date="2017" name="Genes (Basel)">
        <title>Ancient DNA Resolves the History of Tetragnatha (Araneae, Tetragnathidae) Spiders on Rapa Nui.</title>
        <authorList>
            <person name="Cotoras D.D."/>
            <person name="Murray G.G.R."/>
            <person name="Kapp J."/>
            <person name="Gillespie R.G."/>
            <person name="Griswold C."/>
            <person name="Simison W.B."/>
            <person name="Green R.E."/>
            <person name="Shapiro B."/>
        </authorList>
    </citation>
    <scope>NUCLEOTIDE SEQUENCE</scope>
</reference>
<evidence type="ECO:0000313" key="22">
    <source>
        <dbReference type="EMBL" id="AUJ21398.1"/>
    </source>
</evidence>
<organism evidence="22">
    <name type="scientific">Tetragnatha riveti</name>
    <dbReference type="NCBI Taxonomy" id="2067677"/>
    <lineage>
        <taxon>Eukaryota</taxon>
        <taxon>Metazoa</taxon>
        <taxon>Ecdysozoa</taxon>
        <taxon>Arthropoda</taxon>
        <taxon>Chelicerata</taxon>
        <taxon>Arachnida</taxon>
        <taxon>Araneae</taxon>
        <taxon>Araneomorphae</taxon>
        <taxon>Entelegynae</taxon>
        <taxon>Araneoidea</taxon>
        <taxon>Tetragnathidae</taxon>
        <taxon>Tetragnatha</taxon>
    </lineage>
</organism>
<geneLocation type="mitochondrion" evidence="22"/>
<dbReference type="PROSITE" id="PS00078">
    <property type="entry name" value="COX2"/>
    <property type="match status" value="1"/>
</dbReference>
<dbReference type="EMBL" id="MG564499">
    <property type="protein sequence ID" value="AUJ21398.1"/>
    <property type="molecule type" value="Genomic_DNA"/>
</dbReference>
<dbReference type="GO" id="GO:0005507">
    <property type="term" value="F:copper ion binding"/>
    <property type="evidence" value="ECO:0007669"/>
    <property type="project" value="InterPro"/>
</dbReference>
<dbReference type="GO" id="GO:0042773">
    <property type="term" value="P:ATP synthesis coupled electron transport"/>
    <property type="evidence" value="ECO:0007669"/>
    <property type="project" value="TreeGrafter"/>
</dbReference>
<protein>
    <recommendedName>
        <fullName evidence="4 18">Cytochrome c oxidase subunit 2</fullName>
    </recommendedName>
</protein>
<keyword evidence="15 18" id="KW-0496">Mitochondrion</keyword>
<keyword evidence="13 19" id="KW-1133">Transmembrane helix</keyword>
<keyword evidence="9 18" id="KW-0999">Mitochondrion inner membrane</keyword>
<feature type="domain" description="Cytochrome oxidase subunit II transmembrane region profile" evidence="21">
    <location>
        <begin position="1"/>
        <end position="91"/>
    </location>
</feature>
<dbReference type="AlphaFoldDB" id="A0A2I6BYT3"/>
<evidence type="ECO:0000256" key="16">
    <source>
        <dbReference type="ARBA" id="ARBA00023136"/>
    </source>
</evidence>
<dbReference type="InterPro" id="IPR045187">
    <property type="entry name" value="CcO_II"/>
</dbReference>
<evidence type="ECO:0000256" key="18">
    <source>
        <dbReference type="RuleBase" id="RU000457"/>
    </source>
</evidence>
<dbReference type="InterPro" id="IPR001505">
    <property type="entry name" value="Copper_CuA"/>
</dbReference>
<feature type="domain" description="Cytochrome oxidase subunit II copper A binding" evidence="20">
    <location>
        <begin position="92"/>
        <end position="219"/>
    </location>
</feature>
<feature type="transmembrane region" description="Helical" evidence="19">
    <location>
        <begin position="63"/>
        <end position="85"/>
    </location>
</feature>
<evidence type="ECO:0000256" key="10">
    <source>
        <dbReference type="ARBA" id="ARBA00022842"/>
    </source>
</evidence>
<dbReference type="Gene3D" id="1.10.287.90">
    <property type="match status" value="1"/>
</dbReference>
<gene>
    <name evidence="22" type="primary">COII</name>
</gene>
<keyword evidence="10" id="KW-0460">Magnesium</keyword>
<dbReference type="InterPro" id="IPR036257">
    <property type="entry name" value="Cyt_c_oxidase_su2_TM_sf"/>
</dbReference>
<dbReference type="FunFam" id="2.60.40.420:FF:000001">
    <property type="entry name" value="Cytochrome c oxidase subunit 2"/>
    <property type="match status" value="1"/>
</dbReference>
<dbReference type="InterPro" id="IPR002429">
    <property type="entry name" value="CcO_II-like_C"/>
</dbReference>